<accession>A0ABD1CN75</accession>
<keyword evidence="2" id="KW-1185">Reference proteome</keyword>
<evidence type="ECO:0000313" key="2">
    <source>
        <dbReference type="Proteomes" id="UP001562425"/>
    </source>
</evidence>
<comment type="caution">
    <text evidence="1">The sequence shown here is derived from an EMBL/GenBank/DDBJ whole genome shotgun (WGS) entry which is preliminary data.</text>
</comment>
<evidence type="ECO:0000313" key="1">
    <source>
        <dbReference type="EMBL" id="KAL1377522.1"/>
    </source>
</evidence>
<protein>
    <submittedName>
        <fullName evidence="1">Uncharacterized protein</fullName>
    </submittedName>
</protein>
<dbReference type="Proteomes" id="UP001562425">
    <property type="component" value="Unassembled WGS sequence"/>
</dbReference>
<organism evidence="1 2">
    <name type="scientific">Culex pipiens pipiens</name>
    <name type="common">Northern house mosquito</name>
    <dbReference type="NCBI Taxonomy" id="38569"/>
    <lineage>
        <taxon>Eukaryota</taxon>
        <taxon>Metazoa</taxon>
        <taxon>Ecdysozoa</taxon>
        <taxon>Arthropoda</taxon>
        <taxon>Hexapoda</taxon>
        <taxon>Insecta</taxon>
        <taxon>Pterygota</taxon>
        <taxon>Neoptera</taxon>
        <taxon>Endopterygota</taxon>
        <taxon>Diptera</taxon>
        <taxon>Nematocera</taxon>
        <taxon>Culicoidea</taxon>
        <taxon>Culicidae</taxon>
        <taxon>Culicinae</taxon>
        <taxon>Culicini</taxon>
        <taxon>Culex</taxon>
        <taxon>Culex</taxon>
    </lineage>
</organism>
<proteinExistence type="predicted"/>
<feature type="non-terminal residue" evidence="1">
    <location>
        <position position="12"/>
    </location>
</feature>
<name>A0ABD1CN75_CULPP</name>
<gene>
    <name evidence="1" type="ORF">pipiens_016205</name>
</gene>
<sequence length="12" mass="1403">MEILNDYLFSAS</sequence>
<reference evidence="1 2" key="1">
    <citation type="submission" date="2024-05" db="EMBL/GenBank/DDBJ databases">
        <title>Culex pipiens pipiens assembly and annotation.</title>
        <authorList>
            <person name="Alout H."/>
            <person name="Durand T."/>
        </authorList>
    </citation>
    <scope>NUCLEOTIDE SEQUENCE [LARGE SCALE GENOMIC DNA]</scope>
    <source>
        <strain evidence="1">HA-2024</strain>
        <tissue evidence="1">Whole body</tissue>
    </source>
</reference>
<dbReference type="EMBL" id="JBEHCU010010917">
    <property type="protein sequence ID" value="KAL1377522.1"/>
    <property type="molecule type" value="Genomic_DNA"/>
</dbReference>